<dbReference type="SMART" id="SM00434">
    <property type="entry name" value="TOP4c"/>
    <property type="match status" value="1"/>
</dbReference>
<dbReference type="GO" id="GO:0005524">
    <property type="term" value="F:ATP binding"/>
    <property type="evidence" value="ECO:0007669"/>
    <property type="project" value="UniProtKB-UniRule"/>
</dbReference>
<feature type="active site" description="O-(5'-phospho-DNA)-tyrosine intermediate" evidence="10">
    <location>
        <position position="3"/>
    </location>
</feature>
<dbReference type="Gene3D" id="3.90.199.10">
    <property type="entry name" value="Topoisomerase II, domain 5"/>
    <property type="match status" value="1"/>
</dbReference>
<evidence type="ECO:0000256" key="1">
    <source>
        <dbReference type="ARBA" id="ARBA00000185"/>
    </source>
</evidence>
<keyword evidence="16" id="KW-1185">Reference proteome</keyword>
<evidence type="ECO:0000313" key="15">
    <source>
        <dbReference type="EMBL" id="KFK26022.1"/>
    </source>
</evidence>
<evidence type="ECO:0000256" key="9">
    <source>
        <dbReference type="ARBA" id="ARBA00023235"/>
    </source>
</evidence>
<dbReference type="OrthoDB" id="276498at2759"/>
<feature type="compositionally biased region" description="Acidic residues" evidence="13">
    <location>
        <begin position="685"/>
        <end position="702"/>
    </location>
</feature>
<evidence type="ECO:0000256" key="10">
    <source>
        <dbReference type="PROSITE-ProRule" id="PRU01384"/>
    </source>
</evidence>
<dbReference type="InterPro" id="IPR013758">
    <property type="entry name" value="Topo_IIA_A/C_ab"/>
</dbReference>
<keyword evidence="4 11" id="KW-0547">Nucleotide-binding</keyword>
<dbReference type="PANTHER" id="PTHR10169:SF38">
    <property type="entry name" value="DNA TOPOISOMERASE 2"/>
    <property type="match status" value="1"/>
</dbReference>
<evidence type="ECO:0000256" key="8">
    <source>
        <dbReference type="ARBA" id="ARBA00023125"/>
    </source>
</evidence>
<evidence type="ECO:0000256" key="11">
    <source>
        <dbReference type="RuleBase" id="RU362094"/>
    </source>
</evidence>
<gene>
    <name evidence="15" type="ordered locus">AALP_Aa8g193400</name>
</gene>
<dbReference type="InterPro" id="IPR013506">
    <property type="entry name" value="Topo_IIA_bsu_dom2"/>
</dbReference>
<evidence type="ECO:0000256" key="2">
    <source>
        <dbReference type="ARBA" id="ARBA00001946"/>
    </source>
</evidence>
<dbReference type="Gramene" id="KFK26022">
    <property type="protein sequence ID" value="KFK26022"/>
    <property type="gene ID" value="AALP_AA8G193400"/>
</dbReference>
<sequence length="702" mass="79321">MVYRLVTYVPGLYKIFDEILVNAADNKQRDPSMHSLKVVIDVEQNLISVCNTGDGVPVEIHQEEGVYVPEMIFGRLFDDHEKKTTGAKLTNIFSTQFTIETADGKRQKKYKQVFENNMGEETVKVELNGNKVPIKSFSDYVDLYLSAANKSRTCYLPRMTEKVNERWEVCVSLSEGQFQQISFVNSIATIKGGTHVDYATSQITKYIVGQFGTRNSGGEDATCAKYIFTKLSPATRVLFPKDDYVLLKYLNENGKKIEPTWYMPIIPTVLVNGCEGIGTGWSSFIPNYNLREIVANLRRLLNGESMVPMDPWYRGFKGTIEKTATKEAGSTYTITGVFLEEFFNLRLQYYELRKKVMLENLELELLKLENKVKFILGVVSEEIKVNNSYMKKADLVEELKQRGFVPFPKKSKPVEAAVAGAINGTEEAEESSDAPAPSSTFIPGSEYDYLLSLAIATLTLEKFNVLLADRDKMKEEVEDLKKATARSLWLKDLASLEVKLENLDLADAKAEEWTRLLRRPAPTKKPTEKGSESERIELSTNSAMDTDNNVVEVAKPKDRQGADKKAPQAAKRKHEDVDEDEMMDLAQYCSGSTRNFESIVDDDDEVVEAVVRKRGAWASRKLVEVVMIVSPEKKARKMRLSPFNKKSGLVMAANKEKESSIDIVEEKQRPQRANRKPMKYVLSDSESDSGNDSEFDDIEDDE</sequence>
<feature type="domain" description="Topo IIA-type catalytic" evidence="14">
    <location>
        <begin position="1"/>
        <end position="321"/>
    </location>
</feature>
<accession>A0A087G820</accession>
<dbReference type="PANTHER" id="PTHR10169">
    <property type="entry name" value="DNA TOPOISOMERASE/GYRASE"/>
    <property type="match status" value="1"/>
</dbReference>
<dbReference type="InterPro" id="IPR001241">
    <property type="entry name" value="Topo_IIA"/>
</dbReference>
<comment type="subunit">
    <text evidence="11">Homodimer.</text>
</comment>
<feature type="region of interest" description="Disordered" evidence="13">
    <location>
        <begin position="517"/>
        <end position="577"/>
    </location>
</feature>
<comment type="cofactor">
    <cofactor evidence="2">
        <name>Mg(2+)</name>
        <dbReference type="ChEBI" id="CHEBI:18420"/>
    </cofactor>
</comment>
<dbReference type="InterPro" id="IPR013760">
    <property type="entry name" value="Topo_IIA-like_dom_sf"/>
</dbReference>
<evidence type="ECO:0000256" key="4">
    <source>
        <dbReference type="ARBA" id="ARBA00022741"/>
    </source>
</evidence>
<dbReference type="InterPro" id="IPR020568">
    <property type="entry name" value="Ribosomal_Su5_D2-typ_SF"/>
</dbReference>
<dbReference type="InterPro" id="IPR002205">
    <property type="entry name" value="Topo_IIA_dom_A"/>
</dbReference>
<dbReference type="OMA" id="YEPGTHI"/>
<evidence type="ECO:0000256" key="7">
    <source>
        <dbReference type="ARBA" id="ARBA00023029"/>
    </source>
</evidence>
<dbReference type="InterPro" id="IPR001154">
    <property type="entry name" value="TopoII_euk"/>
</dbReference>
<comment type="catalytic activity">
    <reaction evidence="1 10 11">
        <text>ATP-dependent breakage, passage and rejoining of double-stranded DNA.</text>
        <dbReference type="EC" id="5.6.2.2"/>
    </reaction>
</comment>
<proteinExistence type="inferred from homology"/>
<dbReference type="Pfam" id="PF00204">
    <property type="entry name" value="DNA_gyraseB"/>
    <property type="match status" value="1"/>
</dbReference>
<evidence type="ECO:0000256" key="12">
    <source>
        <dbReference type="SAM" id="Coils"/>
    </source>
</evidence>
<feature type="region of interest" description="Disordered" evidence="13">
    <location>
        <begin position="657"/>
        <end position="702"/>
    </location>
</feature>
<organism evidence="15 16">
    <name type="scientific">Arabis alpina</name>
    <name type="common">Alpine rock-cress</name>
    <dbReference type="NCBI Taxonomy" id="50452"/>
    <lineage>
        <taxon>Eukaryota</taxon>
        <taxon>Viridiplantae</taxon>
        <taxon>Streptophyta</taxon>
        <taxon>Embryophyta</taxon>
        <taxon>Tracheophyta</taxon>
        <taxon>Spermatophyta</taxon>
        <taxon>Magnoliopsida</taxon>
        <taxon>eudicotyledons</taxon>
        <taxon>Gunneridae</taxon>
        <taxon>Pentapetalae</taxon>
        <taxon>rosids</taxon>
        <taxon>malvids</taxon>
        <taxon>Brassicales</taxon>
        <taxon>Brassicaceae</taxon>
        <taxon>Arabideae</taxon>
        <taxon>Arabis</taxon>
    </lineage>
</organism>
<keyword evidence="8 10" id="KW-0238">DNA-binding</keyword>
<dbReference type="AlphaFoldDB" id="A0A087G820"/>
<dbReference type="GO" id="GO:0003677">
    <property type="term" value="F:DNA binding"/>
    <property type="evidence" value="ECO:0007669"/>
    <property type="project" value="UniProtKB-UniRule"/>
</dbReference>
<dbReference type="SUPFAM" id="SSF55874">
    <property type="entry name" value="ATPase domain of HSP90 chaperone/DNA topoisomerase II/histidine kinase"/>
    <property type="match status" value="1"/>
</dbReference>
<dbReference type="InterPro" id="IPR050634">
    <property type="entry name" value="DNA_Topoisomerase_II"/>
</dbReference>
<evidence type="ECO:0000256" key="3">
    <source>
        <dbReference type="ARBA" id="ARBA00011080"/>
    </source>
</evidence>
<dbReference type="GO" id="GO:0000712">
    <property type="term" value="P:resolution of meiotic recombination intermediates"/>
    <property type="evidence" value="ECO:0007669"/>
    <property type="project" value="TreeGrafter"/>
</dbReference>
<dbReference type="InterPro" id="IPR013757">
    <property type="entry name" value="Topo_IIA_A_a_sf"/>
</dbReference>
<keyword evidence="12" id="KW-0175">Coiled coil</keyword>
<feature type="compositionally biased region" description="Basic and acidic residues" evidence="13">
    <location>
        <begin position="657"/>
        <end position="669"/>
    </location>
</feature>
<feature type="compositionally biased region" description="Basic and acidic residues" evidence="13">
    <location>
        <begin position="554"/>
        <end position="566"/>
    </location>
</feature>
<comment type="similarity">
    <text evidence="3 11">Belongs to the type II topoisomerase family.</text>
</comment>
<dbReference type="GO" id="GO:0005634">
    <property type="term" value="C:nucleus"/>
    <property type="evidence" value="ECO:0007669"/>
    <property type="project" value="TreeGrafter"/>
</dbReference>
<feature type="compositionally biased region" description="Polar residues" evidence="13">
    <location>
        <begin position="538"/>
        <end position="549"/>
    </location>
</feature>
<evidence type="ECO:0000259" key="14">
    <source>
        <dbReference type="PROSITE" id="PS52040"/>
    </source>
</evidence>
<dbReference type="SMART" id="SM00433">
    <property type="entry name" value="TOP2c"/>
    <property type="match status" value="1"/>
</dbReference>
<dbReference type="EC" id="5.6.2.2" evidence="11"/>
<dbReference type="GO" id="GO:0000819">
    <property type="term" value="P:sister chromatid segregation"/>
    <property type="evidence" value="ECO:0007669"/>
    <property type="project" value="TreeGrafter"/>
</dbReference>
<dbReference type="GO" id="GO:0003918">
    <property type="term" value="F:DNA topoisomerase type II (double strand cut, ATP-hydrolyzing) activity"/>
    <property type="evidence" value="ECO:0007669"/>
    <property type="project" value="UniProtKB-UniRule"/>
</dbReference>
<dbReference type="Proteomes" id="UP000029120">
    <property type="component" value="Chromosome 8"/>
</dbReference>
<dbReference type="PRINTS" id="PR00418">
    <property type="entry name" value="TPI2FAMILY"/>
</dbReference>
<reference evidence="16" key="1">
    <citation type="journal article" date="2015" name="Nat. Plants">
        <title>Genome expansion of Arabis alpina linked with retrotransposition and reduced symmetric DNA methylation.</title>
        <authorList>
            <person name="Willing E.M."/>
            <person name="Rawat V."/>
            <person name="Mandakova T."/>
            <person name="Maumus F."/>
            <person name="James G.V."/>
            <person name="Nordstroem K.J."/>
            <person name="Becker C."/>
            <person name="Warthmann N."/>
            <person name="Chica C."/>
            <person name="Szarzynska B."/>
            <person name="Zytnicki M."/>
            <person name="Albani M.C."/>
            <person name="Kiefer C."/>
            <person name="Bergonzi S."/>
            <person name="Castaings L."/>
            <person name="Mateos J.L."/>
            <person name="Berns M.C."/>
            <person name="Bujdoso N."/>
            <person name="Piofczyk T."/>
            <person name="de Lorenzo L."/>
            <person name="Barrero-Sicilia C."/>
            <person name="Mateos I."/>
            <person name="Piednoel M."/>
            <person name="Hagmann J."/>
            <person name="Chen-Min-Tao R."/>
            <person name="Iglesias-Fernandez R."/>
            <person name="Schuster S.C."/>
            <person name="Alonso-Blanco C."/>
            <person name="Roudier F."/>
            <person name="Carbonero P."/>
            <person name="Paz-Ares J."/>
            <person name="Davis S.J."/>
            <person name="Pecinka A."/>
            <person name="Quesneville H."/>
            <person name="Colot V."/>
            <person name="Lysak M.A."/>
            <person name="Weigel D."/>
            <person name="Coupland G."/>
            <person name="Schneeberger K."/>
        </authorList>
    </citation>
    <scope>NUCLEOTIDE SEQUENCE [LARGE SCALE GENOMIC DNA]</scope>
    <source>
        <strain evidence="16">cv. Pajares</strain>
    </source>
</reference>
<protein>
    <recommendedName>
        <fullName evidence="11">DNA topoisomerase 2</fullName>
        <ecNumber evidence="11">5.6.2.2</ecNumber>
    </recommendedName>
</protein>
<evidence type="ECO:0000256" key="6">
    <source>
        <dbReference type="ARBA" id="ARBA00022842"/>
    </source>
</evidence>
<comment type="function">
    <text evidence="11">Control of topological states of DNA by transient breakage and subsequent rejoining of DNA strands. Topoisomerase II makes double-strand breaks.</text>
</comment>
<keyword evidence="6" id="KW-0460">Magnesium</keyword>
<evidence type="ECO:0000313" key="16">
    <source>
        <dbReference type="Proteomes" id="UP000029120"/>
    </source>
</evidence>
<dbReference type="Gene3D" id="1.10.268.10">
    <property type="entry name" value="Topoisomerase, domain 3"/>
    <property type="match status" value="1"/>
</dbReference>
<dbReference type="EMBL" id="CM002876">
    <property type="protein sequence ID" value="KFK26022.1"/>
    <property type="molecule type" value="Genomic_DNA"/>
</dbReference>
<feature type="coiled-coil region" evidence="12">
    <location>
        <begin position="351"/>
        <end position="378"/>
    </location>
</feature>
<feature type="compositionally biased region" description="Basic and acidic residues" evidence="13">
    <location>
        <begin position="525"/>
        <end position="537"/>
    </location>
</feature>
<dbReference type="PRINTS" id="PR01158">
    <property type="entry name" value="TOPISMRASEII"/>
</dbReference>
<dbReference type="eggNOG" id="KOG0355">
    <property type="taxonomic scope" value="Eukaryota"/>
</dbReference>
<dbReference type="Gene3D" id="3.30.565.10">
    <property type="entry name" value="Histidine kinase-like ATPase, C-terminal domain"/>
    <property type="match status" value="1"/>
</dbReference>
<keyword evidence="9 10" id="KW-0413">Isomerase</keyword>
<name>A0A087G820_ARAAL</name>
<keyword evidence="7 10" id="KW-0799">Topoisomerase</keyword>
<evidence type="ECO:0000256" key="13">
    <source>
        <dbReference type="SAM" id="MobiDB-lite"/>
    </source>
</evidence>
<dbReference type="Pfam" id="PF00521">
    <property type="entry name" value="DNA_topoisoIV"/>
    <property type="match status" value="2"/>
</dbReference>
<dbReference type="PROSITE" id="PS52040">
    <property type="entry name" value="TOPO_IIA"/>
    <property type="match status" value="1"/>
</dbReference>
<keyword evidence="5 11" id="KW-0067">ATP-binding</keyword>
<dbReference type="GO" id="GO:0006265">
    <property type="term" value="P:DNA topological change"/>
    <property type="evidence" value="ECO:0007669"/>
    <property type="project" value="UniProtKB-UniRule"/>
</dbReference>
<dbReference type="SUPFAM" id="SSF56719">
    <property type="entry name" value="Type II DNA topoisomerase"/>
    <property type="match status" value="1"/>
</dbReference>
<dbReference type="InterPro" id="IPR036890">
    <property type="entry name" value="HATPase_C_sf"/>
</dbReference>
<dbReference type="SUPFAM" id="SSF54211">
    <property type="entry name" value="Ribosomal protein S5 domain 2-like"/>
    <property type="match status" value="1"/>
</dbReference>
<evidence type="ECO:0000256" key="5">
    <source>
        <dbReference type="ARBA" id="ARBA00022840"/>
    </source>
</evidence>